<keyword evidence="10" id="KW-0997">Cell inner membrane</keyword>
<evidence type="ECO:0000256" key="9">
    <source>
        <dbReference type="ARBA" id="ARBA00023136"/>
    </source>
</evidence>
<keyword evidence="5 12" id="KW-0812">Transmembrane</keyword>
<dbReference type="InterPro" id="IPR003445">
    <property type="entry name" value="Cat_transpt"/>
</dbReference>
<keyword evidence="6 10" id="KW-0630">Potassium</keyword>
<dbReference type="EMBL" id="FNIJ01000001">
    <property type="protein sequence ID" value="SDN09022.1"/>
    <property type="molecule type" value="Genomic_DNA"/>
</dbReference>
<evidence type="ECO:0000256" key="8">
    <source>
        <dbReference type="ARBA" id="ARBA00023065"/>
    </source>
</evidence>
<evidence type="ECO:0000256" key="2">
    <source>
        <dbReference type="ARBA" id="ARBA00022448"/>
    </source>
</evidence>
<reference evidence="14" key="1">
    <citation type="submission" date="2016-10" db="EMBL/GenBank/DDBJ databases">
        <authorList>
            <person name="Varghese N."/>
            <person name="Submissions S."/>
        </authorList>
    </citation>
    <scope>NUCLEOTIDE SEQUENCE [LARGE SCALE GENOMIC DNA]</scope>
    <source>
        <strain evidence="14">JCM 21621</strain>
    </source>
</reference>
<dbReference type="GO" id="GO:0046872">
    <property type="term" value="F:metal ion binding"/>
    <property type="evidence" value="ECO:0007669"/>
    <property type="project" value="UniProtKB-KW"/>
</dbReference>
<feature type="transmembrane region" description="Helical" evidence="12">
    <location>
        <begin position="462"/>
        <end position="482"/>
    </location>
</feature>
<dbReference type="InterPro" id="IPR004772">
    <property type="entry name" value="TrkH"/>
</dbReference>
<dbReference type="Pfam" id="PF02386">
    <property type="entry name" value="TrkH"/>
    <property type="match status" value="1"/>
</dbReference>
<keyword evidence="4 10" id="KW-0633">Potassium transport</keyword>
<dbReference type="PIRSF" id="PIRSF006247">
    <property type="entry name" value="TrkH"/>
    <property type="match status" value="1"/>
</dbReference>
<feature type="transmembrane region" description="Helical" evidence="12">
    <location>
        <begin position="180"/>
        <end position="203"/>
    </location>
</feature>
<comment type="function">
    <text evidence="10">Low-affinity potassium transport system. Interacts with Trk system potassium uptake protein TrkA.</text>
</comment>
<dbReference type="STRING" id="198616.SAMN05216193_10177"/>
<feature type="binding site" evidence="11">
    <location>
        <position position="317"/>
    </location>
    <ligand>
        <name>K(+)</name>
        <dbReference type="ChEBI" id="CHEBI:29103"/>
    </ligand>
</feature>
<dbReference type="Proteomes" id="UP000242957">
    <property type="component" value="Unassembled WGS sequence"/>
</dbReference>
<keyword evidence="8 10" id="KW-0406">Ion transport</keyword>
<accession>A0A1G9YJB1</accession>
<evidence type="ECO:0000256" key="1">
    <source>
        <dbReference type="ARBA" id="ARBA00004651"/>
    </source>
</evidence>
<evidence type="ECO:0000256" key="12">
    <source>
        <dbReference type="SAM" id="Phobius"/>
    </source>
</evidence>
<organism evidence="13 14">
    <name type="scientific">Pseudomonas jinjuensis</name>
    <dbReference type="NCBI Taxonomy" id="198616"/>
    <lineage>
        <taxon>Bacteria</taxon>
        <taxon>Pseudomonadati</taxon>
        <taxon>Pseudomonadota</taxon>
        <taxon>Gammaproteobacteria</taxon>
        <taxon>Pseudomonadales</taxon>
        <taxon>Pseudomonadaceae</taxon>
        <taxon>Pseudomonas</taxon>
    </lineage>
</organism>
<feature type="transmembrane region" description="Helical" evidence="12">
    <location>
        <begin position="135"/>
        <end position="159"/>
    </location>
</feature>
<feature type="transmembrane region" description="Helical" evidence="12">
    <location>
        <begin position="423"/>
        <end position="442"/>
    </location>
</feature>
<keyword evidence="2 10" id="KW-0813">Transport</keyword>
<dbReference type="PANTHER" id="PTHR32024:SF3">
    <property type="entry name" value="TRK SYSTEM POTASSIUM UPTAKE PROTEIN"/>
    <property type="match status" value="1"/>
</dbReference>
<evidence type="ECO:0000313" key="14">
    <source>
        <dbReference type="Proteomes" id="UP000242957"/>
    </source>
</evidence>
<keyword evidence="14" id="KW-1185">Reference proteome</keyword>
<feature type="transmembrane region" description="Helical" evidence="12">
    <location>
        <begin position="276"/>
        <end position="293"/>
    </location>
</feature>
<evidence type="ECO:0000256" key="10">
    <source>
        <dbReference type="PIRNR" id="PIRNR006247"/>
    </source>
</evidence>
<feature type="binding site" evidence="11">
    <location>
        <position position="316"/>
    </location>
    <ligand>
        <name>K(+)</name>
        <dbReference type="ChEBI" id="CHEBI:29103"/>
    </ligand>
</feature>
<proteinExistence type="inferred from homology"/>
<evidence type="ECO:0000256" key="6">
    <source>
        <dbReference type="ARBA" id="ARBA00022958"/>
    </source>
</evidence>
<evidence type="ECO:0000256" key="4">
    <source>
        <dbReference type="ARBA" id="ARBA00022538"/>
    </source>
</evidence>
<dbReference type="PANTHER" id="PTHR32024">
    <property type="entry name" value="TRK SYSTEM POTASSIUM UPTAKE PROTEIN TRKG-RELATED"/>
    <property type="match status" value="1"/>
</dbReference>
<feature type="transmembrane region" description="Helical" evidence="12">
    <location>
        <begin position="237"/>
        <end position="256"/>
    </location>
</feature>
<evidence type="ECO:0000256" key="5">
    <source>
        <dbReference type="ARBA" id="ARBA00022692"/>
    </source>
</evidence>
<comment type="similarity">
    <text evidence="10">Belongs to the TrkH potassium transport family.</text>
</comment>
<name>A0A1G9YJB1_9PSED</name>
<keyword evidence="11" id="KW-0479">Metal-binding</keyword>
<feature type="binding site" evidence="11">
    <location>
        <position position="434"/>
    </location>
    <ligand>
        <name>K(+)</name>
        <dbReference type="ChEBI" id="CHEBI:29103"/>
    </ligand>
</feature>
<dbReference type="RefSeq" id="WP_084313094.1">
    <property type="nucleotide sequence ID" value="NZ_FNIJ01000001.1"/>
</dbReference>
<evidence type="ECO:0000256" key="3">
    <source>
        <dbReference type="ARBA" id="ARBA00022475"/>
    </source>
</evidence>
<comment type="subcellular location">
    <subcellularLocation>
        <location evidence="10">Cell inner membrane</location>
        <topology evidence="10">Multi-pass membrane protein</topology>
    </subcellularLocation>
    <subcellularLocation>
        <location evidence="1">Cell membrane</location>
        <topology evidence="1">Multi-pass membrane protein</topology>
    </subcellularLocation>
</comment>
<gene>
    <name evidence="13" type="ORF">SAMN05216193_10177</name>
</gene>
<keyword evidence="3 10" id="KW-1003">Cell membrane</keyword>
<protein>
    <recommendedName>
        <fullName evidence="10">Trk system potassium uptake protein</fullName>
    </recommendedName>
</protein>
<keyword evidence="9 10" id="KW-0472">Membrane</keyword>
<sequence>MALPTLRLLGYIIGIFLITLAVSMLIPIGTLLHFDRTGDLHAFIWSSIITFTAGLGLVLPGRPEHVHLRPRDMYMLTVSSWVLVCIFAALPFVFTQHISYTDAFFESMSGITATGSTVLSGLDRMSPGILIWRSLLHWLGGIGFIGMAVAILPMLRIGGMRLFQTESSDRTEKVMPRSHMVAKYIVGVYVGITLLGTLAFHLAGMSLFDALNHAMSAISTGGFSTSDQSLAKWHQPAVHWVAVVVMILGSLPFALYVSTLRGNRWALYKDHQVRGLLGLLVFTWLVMGTWYSLNSELGWADAFRIVAVNVTSVVTTTGFALGDYSLWGHFSIMLFFYLGFIGGCSGSTAGGIKIFRFQVAFILLRANLYQLIHPRAVISQMYNGHPLDEEIVRSILTFSFFFGGTVGLLALGLSFLGLDWMTALTGAASTVAGVGPGMGPIIGPAGNFESLPDTAKWLLSGGMLLGRLEIITVLVLLTPAFWRH</sequence>
<evidence type="ECO:0000256" key="7">
    <source>
        <dbReference type="ARBA" id="ARBA00022989"/>
    </source>
</evidence>
<feature type="binding site" evidence="11">
    <location>
        <position position="221"/>
    </location>
    <ligand>
        <name>K(+)</name>
        <dbReference type="ChEBI" id="CHEBI:29103"/>
    </ligand>
</feature>
<evidence type="ECO:0000313" key="13">
    <source>
        <dbReference type="EMBL" id="SDN09022.1"/>
    </source>
</evidence>
<dbReference type="GO" id="GO:0005886">
    <property type="term" value="C:plasma membrane"/>
    <property type="evidence" value="ECO:0007669"/>
    <property type="project" value="UniProtKB-SubCell"/>
</dbReference>
<dbReference type="AlphaFoldDB" id="A0A1G9YJB1"/>
<feature type="transmembrane region" description="Helical" evidence="12">
    <location>
        <begin position="392"/>
        <end position="416"/>
    </location>
</feature>
<keyword evidence="7 12" id="KW-1133">Transmembrane helix</keyword>
<dbReference type="OrthoDB" id="9810952at2"/>
<feature type="transmembrane region" description="Helical" evidence="12">
    <location>
        <begin position="12"/>
        <end position="34"/>
    </location>
</feature>
<feature type="transmembrane region" description="Helical" evidence="12">
    <location>
        <begin position="73"/>
        <end position="94"/>
    </location>
</feature>
<dbReference type="GO" id="GO:0015379">
    <property type="term" value="F:potassium:chloride symporter activity"/>
    <property type="evidence" value="ECO:0007669"/>
    <property type="project" value="InterPro"/>
</dbReference>
<feature type="binding site" evidence="11">
    <location>
        <position position="114"/>
    </location>
    <ligand>
        <name>K(+)</name>
        <dbReference type="ChEBI" id="CHEBI:29103"/>
    </ligand>
</feature>
<evidence type="ECO:0000256" key="11">
    <source>
        <dbReference type="PIRSR" id="PIRSR006247-1"/>
    </source>
</evidence>
<feature type="transmembrane region" description="Helical" evidence="12">
    <location>
        <begin position="40"/>
        <end position="61"/>
    </location>
</feature>